<gene>
    <name evidence="1" type="ORF">JXQ802_LOCUS30217</name>
</gene>
<comment type="caution">
    <text evidence="1">The sequence shown here is derived from an EMBL/GenBank/DDBJ whole genome shotgun (WGS) entry which is preliminary data.</text>
</comment>
<keyword evidence="2" id="KW-1185">Reference proteome</keyword>
<dbReference type="EMBL" id="CAJNOL010001217">
    <property type="protein sequence ID" value="CAF1314763.1"/>
    <property type="molecule type" value="Genomic_DNA"/>
</dbReference>
<dbReference type="Proteomes" id="UP000663870">
    <property type="component" value="Unassembled WGS sequence"/>
</dbReference>
<dbReference type="AlphaFoldDB" id="A0A815EGG6"/>
<evidence type="ECO:0000313" key="1">
    <source>
        <dbReference type="EMBL" id="CAF1314763.1"/>
    </source>
</evidence>
<sequence>MICGESAAVDLTTVDEWKKRLVSIIDSYDPNDVYNADETGLFFKALPNRSLVTAKDTCKGRINADYCTWIRRDNSHVVVELS</sequence>
<protein>
    <submittedName>
        <fullName evidence="1">Uncharacterized protein</fullName>
    </submittedName>
</protein>
<accession>A0A815EGG6</accession>
<evidence type="ECO:0000313" key="2">
    <source>
        <dbReference type="Proteomes" id="UP000663870"/>
    </source>
</evidence>
<reference evidence="1" key="1">
    <citation type="submission" date="2021-02" db="EMBL/GenBank/DDBJ databases">
        <authorList>
            <person name="Nowell W R."/>
        </authorList>
    </citation>
    <scope>NUCLEOTIDE SEQUENCE</scope>
</reference>
<name>A0A815EGG6_9BILA</name>
<proteinExistence type="predicted"/>
<organism evidence="1 2">
    <name type="scientific">Rotaria sordida</name>
    <dbReference type="NCBI Taxonomy" id="392033"/>
    <lineage>
        <taxon>Eukaryota</taxon>
        <taxon>Metazoa</taxon>
        <taxon>Spiralia</taxon>
        <taxon>Gnathifera</taxon>
        <taxon>Rotifera</taxon>
        <taxon>Eurotatoria</taxon>
        <taxon>Bdelloidea</taxon>
        <taxon>Philodinida</taxon>
        <taxon>Philodinidae</taxon>
        <taxon>Rotaria</taxon>
    </lineage>
</organism>